<evidence type="ECO:0000313" key="2">
    <source>
        <dbReference type="EMBL" id="PXX37017.1"/>
    </source>
</evidence>
<feature type="compositionally biased region" description="Basic and acidic residues" evidence="1">
    <location>
        <begin position="12"/>
        <end position="22"/>
    </location>
</feature>
<organism evidence="2 3">
    <name type="scientific">Burkholderia pyrrocinia</name>
    <name type="common">Pseudomonas pyrrocinia</name>
    <dbReference type="NCBI Taxonomy" id="60550"/>
    <lineage>
        <taxon>Bacteria</taxon>
        <taxon>Pseudomonadati</taxon>
        <taxon>Pseudomonadota</taxon>
        <taxon>Betaproteobacteria</taxon>
        <taxon>Burkholderiales</taxon>
        <taxon>Burkholderiaceae</taxon>
        <taxon>Burkholderia</taxon>
        <taxon>Burkholderia cepacia complex</taxon>
    </lineage>
</organism>
<comment type="caution">
    <text evidence="2">The sequence shown here is derived from an EMBL/GenBank/DDBJ whole genome shotgun (WGS) entry which is preliminary data.</text>
</comment>
<reference evidence="2 3" key="1">
    <citation type="submission" date="2018-05" db="EMBL/GenBank/DDBJ databases">
        <title>Comparative genomics of bacterial root endophytes of switchgrass collected from native prairies over two seasons.</title>
        <authorList>
            <person name="Tang Y."/>
        </authorList>
    </citation>
    <scope>NUCLEOTIDE SEQUENCE [LARGE SCALE GENOMIC DNA]</scope>
    <source>
        <strain evidence="2 3">NFIX32</strain>
    </source>
</reference>
<sequence>MATTAATAAGRAHRETPDERPAPRPAAAKPWYRRLGPGLLAGASDADPSNVAVYAPAGSQFGFNMPWMVVGMPT</sequence>
<feature type="region of interest" description="Disordered" evidence="1">
    <location>
        <begin position="1"/>
        <end position="30"/>
    </location>
</feature>
<dbReference type="AlphaFoldDB" id="A0A318IT34"/>
<proteinExistence type="predicted"/>
<gene>
    <name evidence="2" type="ORF">NA66_1005156</name>
</gene>
<accession>A0A318IT34</accession>
<dbReference type="EMBL" id="QJJY01000005">
    <property type="protein sequence ID" value="PXX37017.1"/>
    <property type="molecule type" value="Genomic_DNA"/>
</dbReference>
<protein>
    <recommendedName>
        <fullName evidence="4">Divalent metal cation transporter</fullName>
    </recommendedName>
</protein>
<evidence type="ECO:0000313" key="3">
    <source>
        <dbReference type="Proteomes" id="UP000247755"/>
    </source>
</evidence>
<dbReference type="Proteomes" id="UP000247755">
    <property type="component" value="Unassembled WGS sequence"/>
</dbReference>
<evidence type="ECO:0008006" key="4">
    <source>
        <dbReference type="Google" id="ProtNLM"/>
    </source>
</evidence>
<name>A0A318IT34_BURPY</name>
<evidence type="ECO:0000256" key="1">
    <source>
        <dbReference type="SAM" id="MobiDB-lite"/>
    </source>
</evidence>